<evidence type="ECO:0000256" key="1">
    <source>
        <dbReference type="ARBA" id="ARBA00004604"/>
    </source>
</evidence>
<feature type="compositionally biased region" description="Acidic residues" evidence="5">
    <location>
        <begin position="134"/>
        <end position="157"/>
    </location>
</feature>
<sequence>MSSSSAPTAPLLAFTESAQRQSGVDPSKAKKKKKASSKGKEKPKTAKVLSALAEARSQSRIKKKNKEALTFDDDARRDYLTGFQKRKTERKEAARKIIEERKKKEAKDARNAAREARKERAAENVKAERTALGLEDEDDDDDEEDEEEPAEAAEFDSEGQHAVVTVETFDPDDPLGLDSQPQSLTAHSAATPTSNATDRLARKRQKIADSIPASSRRASKKEEAAKKAAASSTSDRVKMKKPKGPAAHGAGRLPQRMQAARGLSSMLDSSSRKARTVS</sequence>
<evidence type="ECO:0000256" key="5">
    <source>
        <dbReference type="SAM" id="MobiDB-lite"/>
    </source>
</evidence>
<evidence type="ECO:0008006" key="8">
    <source>
        <dbReference type="Google" id="ProtNLM"/>
    </source>
</evidence>
<dbReference type="PANTHER" id="PTHR14577">
    <property type="entry name" value="NUCLEOLAR PROTEIN 12"/>
    <property type="match status" value="1"/>
</dbReference>
<evidence type="ECO:0000313" key="7">
    <source>
        <dbReference type="Proteomes" id="UP001176517"/>
    </source>
</evidence>
<evidence type="ECO:0000256" key="2">
    <source>
        <dbReference type="ARBA" id="ARBA00007175"/>
    </source>
</evidence>
<comment type="similarity">
    <text evidence="2">Belongs to the RRP17 family.</text>
</comment>
<dbReference type="EMBL" id="JAPDMZ010000037">
    <property type="protein sequence ID" value="KAK0554515.1"/>
    <property type="molecule type" value="Genomic_DNA"/>
</dbReference>
<feature type="compositionally biased region" description="Basic and acidic residues" evidence="5">
    <location>
        <begin position="89"/>
        <end position="129"/>
    </location>
</feature>
<keyword evidence="4" id="KW-0539">Nucleus</keyword>
<feature type="compositionally biased region" description="Basic and acidic residues" evidence="5">
    <location>
        <begin position="66"/>
        <end position="79"/>
    </location>
</feature>
<comment type="caution">
    <text evidence="6">The sequence shown here is derived from an EMBL/GenBank/DDBJ whole genome shotgun (WGS) entry which is preliminary data.</text>
</comment>
<protein>
    <recommendedName>
        <fullName evidence="8">Ribosomal RNA-processing protein 17</fullName>
    </recommendedName>
</protein>
<dbReference type="Pfam" id="PF09805">
    <property type="entry name" value="Nop25"/>
    <property type="match status" value="1"/>
</dbReference>
<accession>A0AAN6JT98</accession>
<comment type="subcellular location">
    <subcellularLocation>
        <location evidence="1">Nucleus</location>
        <location evidence="1">Nucleolus</location>
    </subcellularLocation>
</comment>
<organism evidence="6 7">
    <name type="scientific">Tilletia horrida</name>
    <dbReference type="NCBI Taxonomy" id="155126"/>
    <lineage>
        <taxon>Eukaryota</taxon>
        <taxon>Fungi</taxon>
        <taxon>Dikarya</taxon>
        <taxon>Basidiomycota</taxon>
        <taxon>Ustilaginomycotina</taxon>
        <taxon>Exobasidiomycetes</taxon>
        <taxon>Tilletiales</taxon>
        <taxon>Tilletiaceae</taxon>
        <taxon>Tilletia</taxon>
    </lineage>
</organism>
<evidence type="ECO:0000256" key="3">
    <source>
        <dbReference type="ARBA" id="ARBA00023054"/>
    </source>
</evidence>
<dbReference type="GO" id="GO:0019843">
    <property type="term" value="F:rRNA binding"/>
    <property type="evidence" value="ECO:0007669"/>
    <property type="project" value="TreeGrafter"/>
</dbReference>
<dbReference type="PANTHER" id="PTHR14577:SF0">
    <property type="entry name" value="NUCLEOLAR PROTEIN 12"/>
    <property type="match status" value="1"/>
</dbReference>
<feature type="region of interest" description="Disordered" evidence="5">
    <location>
        <begin position="1"/>
        <end position="278"/>
    </location>
</feature>
<gene>
    <name evidence="6" type="ORF">OC846_002087</name>
</gene>
<reference evidence="6" key="1">
    <citation type="journal article" date="2023" name="PhytoFront">
        <title>Draft Genome Resources of Seven Strains of Tilletia horrida, Causal Agent of Kernel Smut of Rice.</title>
        <authorList>
            <person name="Khanal S."/>
            <person name="Antony Babu S."/>
            <person name="Zhou X.G."/>
        </authorList>
    </citation>
    <scope>NUCLEOTIDE SEQUENCE</scope>
    <source>
        <strain evidence="6">TX6</strain>
    </source>
</reference>
<dbReference type="Proteomes" id="UP001176517">
    <property type="component" value="Unassembled WGS sequence"/>
</dbReference>
<name>A0AAN6JT98_9BASI</name>
<evidence type="ECO:0000313" key="6">
    <source>
        <dbReference type="EMBL" id="KAK0554515.1"/>
    </source>
</evidence>
<proteinExistence type="inferred from homology"/>
<keyword evidence="3" id="KW-0175">Coiled coil</keyword>
<dbReference type="InterPro" id="IPR019186">
    <property type="entry name" value="Nucleolar_protein_12"/>
</dbReference>
<evidence type="ECO:0000256" key="4">
    <source>
        <dbReference type="ARBA" id="ARBA00023242"/>
    </source>
</evidence>
<feature type="compositionally biased region" description="Polar residues" evidence="5">
    <location>
        <begin position="179"/>
        <end position="197"/>
    </location>
</feature>
<dbReference type="AlphaFoldDB" id="A0AAN6JT98"/>
<dbReference type="GO" id="GO:0005730">
    <property type="term" value="C:nucleolus"/>
    <property type="evidence" value="ECO:0007669"/>
    <property type="project" value="UniProtKB-SubCell"/>
</dbReference>
<keyword evidence="7" id="KW-1185">Reference proteome</keyword>